<gene>
    <name evidence="2" type="ORF">J3U87_28040</name>
</gene>
<dbReference type="KEGG" id="scor:J3U87_28040"/>
<dbReference type="NCBIfam" id="NF038123">
    <property type="entry name" value="NF038123_dom"/>
    <property type="match status" value="1"/>
</dbReference>
<accession>A0A8A4TSD2</accession>
<feature type="domain" description="Spondin" evidence="1">
    <location>
        <begin position="45"/>
        <end position="235"/>
    </location>
</feature>
<dbReference type="Proteomes" id="UP000663929">
    <property type="component" value="Chromosome"/>
</dbReference>
<dbReference type="AlphaFoldDB" id="A0A8A4TSD2"/>
<organism evidence="2 3">
    <name type="scientific">Sulfidibacter corallicola</name>
    <dbReference type="NCBI Taxonomy" id="2818388"/>
    <lineage>
        <taxon>Bacteria</taxon>
        <taxon>Pseudomonadati</taxon>
        <taxon>Acidobacteriota</taxon>
        <taxon>Holophagae</taxon>
        <taxon>Acanthopleuribacterales</taxon>
        <taxon>Acanthopleuribacteraceae</taxon>
        <taxon>Sulfidibacter</taxon>
    </lineage>
</organism>
<evidence type="ECO:0000313" key="2">
    <source>
        <dbReference type="EMBL" id="QTD49455.1"/>
    </source>
</evidence>
<dbReference type="InterPro" id="IPR009465">
    <property type="entry name" value="Spondin_N"/>
</dbReference>
<reference evidence="2" key="1">
    <citation type="submission" date="2021-03" db="EMBL/GenBank/DDBJ databases">
        <title>Acanthopleuribacteraceae sp. M133.</title>
        <authorList>
            <person name="Wang G."/>
        </authorList>
    </citation>
    <scope>NUCLEOTIDE SEQUENCE</scope>
    <source>
        <strain evidence="2">M133</strain>
    </source>
</reference>
<dbReference type="InterPro" id="IPR051418">
    <property type="entry name" value="Spondin/Thrombospondin_T1"/>
</dbReference>
<dbReference type="InterPro" id="IPR038678">
    <property type="entry name" value="Spondin_N_sf"/>
</dbReference>
<name>A0A8A4TSD2_SULCO</name>
<dbReference type="Gene3D" id="2.60.40.2130">
    <property type="entry name" value="F-spondin domain"/>
    <property type="match status" value="1"/>
</dbReference>
<protein>
    <submittedName>
        <fullName evidence="2">Spondin domain-containing protein</fullName>
    </submittedName>
</protein>
<sequence length="245" mass="26629">MNEWISMGLRCMMIWASAPLFAGLDPVFFERLAYWPEVENTLGLVSLAENGNQSVTYQVTFQADWSADTHPEGFPGGAHFSPLIGANHHGNLVIWEPGGLATPGMESMAETGATSLLAGEIQSAIDAETAGDLMQGGAIDSPGDTDFLFQVDRRFPRVTLVTMIAPSPDWFLGVHGLLLFEGGRWLEERTVTLYAYDAGTDSGPEYTSPNMDTQPQEPIARLTESPFDVGGTLVPLGTFRFERVP</sequence>
<keyword evidence="3" id="KW-1185">Reference proteome</keyword>
<dbReference type="GO" id="GO:0007155">
    <property type="term" value="P:cell adhesion"/>
    <property type="evidence" value="ECO:0007669"/>
    <property type="project" value="TreeGrafter"/>
</dbReference>
<dbReference type="EMBL" id="CP071793">
    <property type="protein sequence ID" value="QTD49455.1"/>
    <property type="molecule type" value="Genomic_DNA"/>
</dbReference>
<evidence type="ECO:0000259" key="1">
    <source>
        <dbReference type="PROSITE" id="PS51020"/>
    </source>
</evidence>
<evidence type="ECO:0000313" key="3">
    <source>
        <dbReference type="Proteomes" id="UP000663929"/>
    </source>
</evidence>
<dbReference type="PANTHER" id="PTHR11311:SF15">
    <property type="entry name" value="SPONDIN-2"/>
    <property type="match status" value="1"/>
</dbReference>
<dbReference type="PROSITE" id="PS51020">
    <property type="entry name" value="SPONDIN"/>
    <property type="match status" value="1"/>
</dbReference>
<dbReference type="RefSeq" id="WP_237379088.1">
    <property type="nucleotide sequence ID" value="NZ_CP071793.1"/>
</dbReference>
<dbReference type="Pfam" id="PF06468">
    <property type="entry name" value="Spond_N"/>
    <property type="match status" value="1"/>
</dbReference>
<proteinExistence type="predicted"/>
<dbReference type="PANTHER" id="PTHR11311">
    <property type="entry name" value="SPONDIN"/>
    <property type="match status" value="1"/>
</dbReference>
<dbReference type="GO" id="GO:0031012">
    <property type="term" value="C:extracellular matrix"/>
    <property type="evidence" value="ECO:0007669"/>
    <property type="project" value="TreeGrafter"/>
</dbReference>